<dbReference type="GO" id="GO:0005886">
    <property type="term" value="C:plasma membrane"/>
    <property type="evidence" value="ECO:0007669"/>
    <property type="project" value="UniProtKB-SubCell"/>
</dbReference>
<comment type="similarity">
    <text evidence="6">Belongs to the binding-protein-dependent transport system permease family.</text>
</comment>
<feature type="transmembrane region" description="Helical" evidence="6">
    <location>
        <begin position="81"/>
        <end position="109"/>
    </location>
</feature>
<keyword evidence="5 6" id="KW-0472">Membrane</keyword>
<reference evidence="8 9" key="1">
    <citation type="submission" date="2019-08" db="EMBL/GenBank/DDBJ databases">
        <title>Bacillus genomes from the desert of Cuatro Cienegas, Coahuila.</title>
        <authorList>
            <person name="Olmedo-Alvarez G."/>
        </authorList>
    </citation>
    <scope>NUCLEOTIDE SEQUENCE [LARGE SCALE GENOMIC DNA]</scope>
    <source>
        <strain evidence="8 9">CH34_1T</strain>
    </source>
</reference>
<evidence type="ECO:0000256" key="3">
    <source>
        <dbReference type="ARBA" id="ARBA00022692"/>
    </source>
</evidence>
<feature type="transmembrane region" description="Helical" evidence="6">
    <location>
        <begin position="154"/>
        <end position="173"/>
    </location>
</feature>
<feature type="transmembrane region" description="Helical" evidence="6">
    <location>
        <begin position="121"/>
        <end position="139"/>
    </location>
</feature>
<evidence type="ECO:0000259" key="7">
    <source>
        <dbReference type="PROSITE" id="PS50928"/>
    </source>
</evidence>
<dbReference type="InterPro" id="IPR000515">
    <property type="entry name" value="MetI-like"/>
</dbReference>
<dbReference type="Pfam" id="PF00528">
    <property type="entry name" value="BPD_transp_1"/>
    <property type="match status" value="1"/>
</dbReference>
<comment type="caution">
    <text evidence="8">The sequence shown here is derived from an EMBL/GenBank/DDBJ whole genome shotgun (WGS) entry which is preliminary data.</text>
</comment>
<dbReference type="AlphaFoldDB" id="A0A5D4P1I9"/>
<dbReference type="CDD" id="cd06261">
    <property type="entry name" value="TM_PBP2"/>
    <property type="match status" value="1"/>
</dbReference>
<protein>
    <submittedName>
        <fullName evidence="8">ABC transporter permease subunit</fullName>
    </submittedName>
</protein>
<evidence type="ECO:0000256" key="2">
    <source>
        <dbReference type="ARBA" id="ARBA00022448"/>
    </source>
</evidence>
<feature type="domain" description="ABC transmembrane type-1" evidence="7">
    <location>
        <begin position="83"/>
        <end position="298"/>
    </location>
</feature>
<evidence type="ECO:0000256" key="6">
    <source>
        <dbReference type="RuleBase" id="RU363032"/>
    </source>
</evidence>
<evidence type="ECO:0000313" key="9">
    <source>
        <dbReference type="Proteomes" id="UP000322267"/>
    </source>
</evidence>
<evidence type="ECO:0000256" key="5">
    <source>
        <dbReference type="ARBA" id="ARBA00023136"/>
    </source>
</evidence>
<keyword evidence="3 6" id="KW-0812">Transmembrane</keyword>
<dbReference type="GO" id="GO:0055085">
    <property type="term" value="P:transmembrane transport"/>
    <property type="evidence" value="ECO:0007669"/>
    <property type="project" value="InterPro"/>
</dbReference>
<dbReference type="Proteomes" id="UP000322267">
    <property type="component" value="Unassembled WGS sequence"/>
</dbReference>
<dbReference type="PANTHER" id="PTHR43839">
    <property type="entry name" value="OPPC IN A BINDING PROTEIN-DEPENDENT TRANSPORT SYSTEM"/>
    <property type="match status" value="1"/>
</dbReference>
<dbReference type="Gene3D" id="1.10.3720.10">
    <property type="entry name" value="MetI-like"/>
    <property type="match status" value="1"/>
</dbReference>
<name>A0A5D4P1I9_9BACI</name>
<accession>A0A5D4P1I9</accession>
<dbReference type="PANTHER" id="PTHR43839:SF3">
    <property type="entry name" value="OLIGOPEPTIDE ABC TRANSPORTER, PERMEASE PROTEIN"/>
    <property type="match status" value="1"/>
</dbReference>
<keyword evidence="2 6" id="KW-0813">Transport</keyword>
<gene>
    <name evidence="8" type="ORF">FZC78_03735</name>
</gene>
<comment type="subcellular location">
    <subcellularLocation>
        <location evidence="6">Cell membrane</location>
        <topology evidence="6">Multi-pass membrane protein</topology>
    </subcellularLocation>
    <subcellularLocation>
        <location evidence="1">Membrane</location>
        <topology evidence="1">Multi-pass membrane protein</topology>
    </subcellularLocation>
</comment>
<organism evidence="8 9">
    <name type="scientific">Rossellomorea vietnamensis</name>
    <dbReference type="NCBI Taxonomy" id="218284"/>
    <lineage>
        <taxon>Bacteria</taxon>
        <taxon>Bacillati</taxon>
        <taxon>Bacillota</taxon>
        <taxon>Bacilli</taxon>
        <taxon>Bacillales</taxon>
        <taxon>Bacillaceae</taxon>
        <taxon>Rossellomorea</taxon>
    </lineage>
</organism>
<evidence type="ECO:0000313" key="8">
    <source>
        <dbReference type="EMBL" id="TYS18642.1"/>
    </source>
</evidence>
<dbReference type="PROSITE" id="PS50928">
    <property type="entry name" value="ABC_TM1"/>
    <property type="match status" value="1"/>
</dbReference>
<dbReference type="RefSeq" id="WP_148938320.1">
    <property type="nucleotide sequence ID" value="NZ_VTEI01000002.1"/>
</dbReference>
<keyword evidence="4 6" id="KW-1133">Transmembrane helix</keyword>
<feature type="transmembrane region" description="Helical" evidence="6">
    <location>
        <begin position="12"/>
        <end position="31"/>
    </location>
</feature>
<dbReference type="OrthoDB" id="2351941at2"/>
<sequence>MKRSIWKNPLFLSGLIIIAVFLISSFIYSFLWDNEVRKLYYISVDNVPVESAPISPKWAFPFGTDPLGLDMLGKVIIGAKYTILASFAIGFLRVFIALPFGFLIGIYLQKYQKIFNGAADSFHYIPMSVLAYFLLYPILWEPPQGFSTTMTERFILEGLVLILLIVPVLSALLGNEIARVNKEEFISSAKTLGAGRFRIIIKHILPALREKIVILFGQQVMQTLIIFIHLGLLKLFLGGTEVDYQLVNDPPQSSTNEWSGLIGDTFRYLQGAPWVPLTPILSFALVMFAVALMMEGYIRAASGYSYYGQKFKKNLDTSGKPVKNTVHEDDFVRVKS</sequence>
<evidence type="ECO:0000256" key="4">
    <source>
        <dbReference type="ARBA" id="ARBA00022989"/>
    </source>
</evidence>
<feature type="transmembrane region" description="Helical" evidence="6">
    <location>
        <begin position="212"/>
        <end position="237"/>
    </location>
</feature>
<feature type="transmembrane region" description="Helical" evidence="6">
    <location>
        <begin position="274"/>
        <end position="294"/>
    </location>
</feature>
<dbReference type="SUPFAM" id="SSF161098">
    <property type="entry name" value="MetI-like"/>
    <property type="match status" value="1"/>
</dbReference>
<dbReference type="EMBL" id="VTEI01000002">
    <property type="protein sequence ID" value="TYS18642.1"/>
    <property type="molecule type" value="Genomic_DNA"/>
</dbReference>
<evidence type="ECO:0000256" key="1">
    <source>
        <dbReference type="ARBA" id="ARBA00004141"/>
    </source>
</evidence>
<dbReference type="InterPro" id="IPR035906">
    <property type="entry name" value="MetI-like_sf"/>
</dbReference>
<proteinExistence type="inferred from homology"/>